<keyword evidence="3" id="KW-1185">Reference proteome</keyword>
<feature type="compositionally biased region" description="Basic and acidic residues" evidence="1">
    <location>
        <begin position="65"/>
        <end position="75"/>
    </location>
</feature>
<evidence type="ECO:0000313" key="2">
    <source>
        <dbReference type="EMBL" id="EEF42007.1"/>
    </source>
</evidence>
<gene>
    <name evidence="2" type="ORF">RCOM_1194860</name>
</gene>
<feature type="compositionally biased region" description="Basic and acidic residues" evidence="1">
    <location>
        <begin position="16"/>
        <end position="28"/>
    </location>
</feature>
<reference evidence="3" key="1">
    <citation type="journal article" date="2010" name="Nat. Biotechnol.">
        <title>Draft genome sequence of the oilseed species Ricinus communis.</title>
        <authorList>
            <person name="Chan A.P."/>
            <person name="Crabtree J."/>
            <person name="Zhao Q."/>
            <person name="Lorenzi H."/>
            <person name="Orvis J."/>
            <person name="Puiu D."/>
            <person name="Melake-Berhan A."/>
            <person name="Jones K.M."/>
            <person name="Redman J."/>
            <person name="Chen G."/>
            <person name="Cahoon E.B."/>
            <person name="Gedil M."/>
            <person name="Stanke M."/>
            <person name="Haas B.J."/>
            <person name="Wortman J.R."/>
            <person name="Fraser-Liggett C.M."/>
            <person name="Ravel J."/>
            <person name="Rabinowicz P.D."/>
        </authorList>
    </citation>
    <scope>NUCLEOTIDE SEQUENCE [LARGE SCALE GENOMIC DNA]</scope>
    <source>
        <strain evidence="3">cv. Hale</strain>
    </source>
</reference>
<accession>B9S322</accession>
<feature type="compositionally biased region" description="Polar residues" evidence="1">
    <location>
        <begin position="53"/>
        <end position="64"/>
    </location>
</feature>
<sequence>MEVTSNGEITETQNVKQEKEEYNKVITEDIEVESVREIVVDGKSEGLKEAQDDGNNLNSDSSKSLQEEAKEESSLVKDSGILEEPEVEEDNSTVKDPGMIEEEAEVEKEAINSIIEAVEHIVPSSEQFSSIVEASNENSKEFDSTEVELKETDESETNEIATIVADVELSGTKETMLPSSTSNGTEGNAFELVSGGVEEIELPASEDKYSLPGIAKDSVSKAIEEKVMSLDENNEVPPALTDAISKGIGEVKVASLEEKSGEFSTIVDKEPVEIVDNSLKPSANPTVIASKDGFPESTGNPVSKMTEIHLPCTNSPSQHISPLYPAIC</sequence>
<feature type="compositionally biased region" description="Polar residues" evidence="1">
    <location>
        <begin position="1"/>
        <end position="15"/>
    </location>
</feature>
<dbReference type="EMBL" id="EQ973855">
    <property type="protein sequence ID" value="EEF42007.1"/>
    <property type="molecule type" value="Genomic_DNA"/>
</dbReference>
<proteinExistence type="predicted"/>
<feature type="region of interest" description="Disordered" evidence="1">
    <location>
        <begin position="43"/>
        <end position="99"/>
    </location>
</feature>
<evidence type="ECO:0000256" key="1">
    <source>
        <dbReference type="SAM" id="MobiDB-lite"/>
    </source>
</evidence>
<name>B9S322_RICCO</name>
<organism evidence="2 3">
    <name type="scientific">Ricinus communis</name>
    <name type="common">Castor bean</name>
    <dbReference type="NCBI Taxonomy" id="3988"/>
    <lineage>
        <taxon>Eukaryota</taxon>
        <taxon>Viridiplantae</taxon>
        <taxon>Streptophyta</taxon>
        <taxon>Embryophyta</taxon>
        <taxon>Tracheophyta</taxon>
        <taxon>Spermatophyta</taxon>
        <taxon>Magnoliopsida</taxon>
        <taxon>eudicotyledons</taxon>
        <taxon>Gunneridae</taxon>
        <taxon>Pentapetalae</taxon>
        <taxon>rosids</taxon>
        <taxon>fabids</taxon>
        <taxon>Malpighiales</taxon>
        <taxon>Euphorbiaceae</taxon>
        <taxon>Acalyphoideae</taxon>
        <taxon>Acalypheae</taxon>
        <taxon>Ricinus</taxon>
    </lineage>
</organism>
<dbReference type="AlphaFoldDB" id="B9S322"/>
<feature type="compositionally biased region" description="Acidic residues" evidence="1">
    <location>
        <begin position="81"/>
        <end position="91"/>
    </location>
</feature>
<feature type="region of interest" description="Disordered" evidence="1">
    <location>
        <begin position="1"/>
        <end position="28"/>
    </location>
</feature>
<dbReference type="InParanoid" id="B9S322"/>
<dbReference type="Proteomes" id="UP000008311">
    <property type="component" value="Unassembled WGS sequence"/>
</dbReference>
<protein>
    <submittedName>
        <fullName evidence="2">Uncharacterized protein</fullName>
    </submittedName>
</protein>
<evidence type="ECO:0000313" key="3">
    <source>
        <dbReference type="Proteomes" id="UP000008311"/>
    </source>
</evidence>